<keyword evidence="2" id="KW-1185">Reference proteome</keyword>
<name>A0A087CEA9_9BIFI</name>
<dbReference type="PANTHER" id="PTHR41913:SF1">
    <property type="entry name" value="DUF1684 DOMAIN-CONTAINING PROTEIN"/>
    <property type="match status" value="1"/>
</dbReference>
<dbReference type="AlphaFoldDB" id="A0A087CEA9"/>
<protein>
    <submittedName>
        <fullName evidence="1">Threonyl-tRNA synthetase</fullName>
    </submittedName>
</protein>
<dbReference type="EMBL" id="JGZI01000010">
    <property type="protein sequence ID" value="KFI81609.1"/>
    <property type="molecule type" value="Genomic_DNA"/>
</dbReference>
<organism evidence="1 2">
    <name type="scientific">Bifidobacterium psychraerophilum</name>
    <dbReference type="NCBI Taxonomy" id="218140"/>
    <lineage>
        <taxon>Bacteria</taxon>
        <taxon>Bacillati</taxon>
        <taxon>Actinomycetota</taxon>
        <taxon>Actinomycetes</taxon>
        <taxon>Bifidobacteriales</taxon>
        <taxon>Bifidobacteriaceae</taxon>
        <taxon>Bifidobacterium</taxon>
    </lineage>
</organism>
<gene>
    <name evidence="1" type="ORF">BPSY_2021</name>
</gene>
<sequence>MLTESYTEEWRHWHDARVDGLNAPYGWLSLISQDWLEDNVPQRIDGIPGTWLLRDGEVSYLPDPQGEAVFIDKQIATQPTHIPLGYNPNCGFGSSVEISYRDLEIELIARSTDGDRRIVGVRVRDPQQALLRHIDDIPTYPLSERWIVPMRFREDEAQLFPAQTVEQHVYETIYHFGQIETSMEGQDFIFDVNGKKRPDGYETIVHLRDASNGKTTYGAGRFVMMMLDEIRNATTLDLNRLVTFPCAVTNFVTCPLPPLRNRVPFEITAGEQLPVEHIEQRIQTFHG</sequence>
<dbReference type="Pfam" id="PF07920">
    <property type="entry name" value="DUF1684"/>
    <property type="match status" value="1"/>
</dbReference>
<evidence type="ECO:0000313" key="1">
    <source>
        <dbReference type="EMBL" id="KFI81609.1"/>
    </source>
</evidence>
<keyword evidence="1" id="KW-0436">Ligase</keyword>
<dbReference type="eggNOG" id="COG3358">
    <property type="taxonomic scope" value="Bacteria"/>
</dbReference>
<keyword evidence="1" id="KW-0030">Aminoacyl-tRNA synthetase</keyword>
<dbReference type="STRING" id="218140.BPSY_2021"/>
<reference evidence="1 2" key="1">
    <citation type="submission" date="2014-03" db="EMBL/GenBank/DDBJ databases">
        <title>Genomics of Bifidobacteria.</title>
        <authorList>
            <person name="Ventura M."/>
            <person name="Milani C."/>
            <person name="Lugli G.A."/>
        </authorList>
    </citation>
    <scope>NUCLEOTIDE SEQUENCE [LARGE SCALE GENOMIC DNA]</scope>
    <source>
        <strain evidence="1 2">LMG 21775</strain>
    </source>
</reference>
<evidence type="ECO:0000313" key="2">
    <source>
        <dbReference type="Proteomes" id="UP000029050"/>
    </source>
</evidence>
<accession>A0A087CEA9</accession>
<dbReference type="GO" id="GO:0004812">
    <property type="term" value="F:aminoacyl-tRNA ligase activity"/>
    <property type="evidence" value="ECO:0007669"/>
    <property type="project" value="UniProtKB-KW"/>
</dbReference>
<dbReference type="InterPro" id="IPR012467">
    <property type="entry name" value="DUF1684"/>
</dbReference>
<proteinExistence type="predicted"/>
<dbReference type="Proteomes" id="UP000029050">
    <property type="component" value="Unassembled WGS sequence"/>
</dbReference>
<comment type="caution">
    <text evidence="1">The sequence shown here is derived from an EMBL/GenBank/DDBJ whole genome shotgun (WGS) entry which is preliminary data.</text>
</comment>
<dbReference type="PANTHER" id="PTHR41913">
    <property type="entry name" value="DUF1684 DOMAIN-CONTAINING PROTEIN"/>
    <property type="match status" value="1"/>
</dbReference>